<evidence type="ECO:0000313" key="2">
    <source>
        <dbReference type="EMBL" id="OSH00634.1"/>
    </source>
</evidence>
<name>A0A1X2Z167_BIFAD</name>
<dbReference type="EMBL" id="LNKI01000002">
    <property type="protein sequence ID" value="OSH00634.1"/>
    <property type="molecule type" value="Genomic_DNA"/>
</dbReference>
<protein>
    <submittedName>
        <fullName evidence="1">Uncharacterized protein</fullName>
    </submittedName>
</protein>
<evidence type="ECO:0000313" key="1">
    <source>
        <dbReference type="EMBL" id="OSG88148.1"/>
    </source>
</evidence>
<dbReference type="EMBL" id="LNKD01000001">
    <property type="protein sequence ID" value="OSG88148.1"/>
    <property type="molecule type" value="Genomic_DNA"/>
</dbReference>
<evidence type="ECO:0000313" key="3">
    <source>
        <dbReference type="Proteomes" id="UP000193208"/>
    </source>
</evidence>
<dbReference type="AlphaFoldDB" id="A0A1X2Z167"/>
<evidence type="ECO:0000313" key="4">
    <source>
        <dbReference type="Proteomes" id="UP000193377"/>
    </source>
</evidence>
<comment type="caution">
    <text evidence="1">The sequence shown here is derived from an EMBL/GenBank/DDBJ whole genome shotgun (WGS) entry which is preliminary data.</text>
</comment>
<reference evidence="3 4" key="1">
    <citation type="journal article" date="2016" name="Sci. Rep.">
        <title>Evaluation of genetic diversity among strains of the human gut commensal Bifidobacterium adolescentis.</title>
        <authorList>
            <person name="Duranti S."/>
            <person name="Milani C."/>
            <person name="Lugli G.A."/>
            <person name="Mancabelli L."/>
            <person name="Turroni F."/>
            <person name="Ferrario C."/>
            <person name="Mangifesta M."/>
            <person name="Viappiani A."/>
            <person name="Sanchez B."/>
            <person name="Margolles A."/>
            <person name="van Sinderen D."/>
            <person name="Ventura M."/>
        </authorList>
    </citation>
    <scope>NUCLEOTIDE SEQUENCE [LARGE SCALE GENOMIC DNA]</scope>
    <source>
        <strain evidence="1 4">487B</strain>
        <strain evidence="2 3">AL46-7</strain>
    </source>
</reference>
<proteinExistence type="predicted"/>
<dbReference type="RefSeq" id="WP_143239915.1">
    <property type="nucleotide sequence ID" value="NZ_JBJNQO010000002.1"/>
</dbReference>
<organism evidence="1 4">
    <name type="scientific">Bifidobacterium adolescentis</name>
    <dbReference type="NCBI Taxonomy" id="1680"/>
    <lineage>
        <taxon>Bacteria</taxon>
        <taxon>Bacillati</taxon>
        <taxon>Actinomycetota</taxon>
        <taxon>Actinomycetes</taxon>
        <taxon>Bifidobacteriales</taxon>
        <taxon>Bifidobacteriaceae</taxon>
        <taxon>Bifidobacterium</taxon>
    </lineage>
</organism>
<dbReference type="Proteomes" id="UP000193377">
    <property type="component" value="Unassembled WGS sequence"/>
</dbReference>
<dbReference type="Proteomes" id="UP000193208">
    <property type="component" value="Unassembled WGS sequence"/>
</dbReference>
<accession>A0A1X2Z167</accession>
<gene>
    <name evidence="2" type="ORF">AL0467_1034</name>
    <name evidence="1" type="ORF">B0487_1067</name>
</gene>
<sequence length="124" mass="14577">MKRNIYNIHGQRLRDTQASMLVRIVETHRMPSSAAYAKPWATLGSLIDRRLIIPLADGTYKPTKQGIETADAIRRLDRGEPIRRTNIAERGINRNFNKYWDDYYSHPLTYEYHPTLETICERSR</sequence>